<feature type="region of interest" description="Disordered" evidence="1">
    <location>
        <begin position="55"/>
        <end position="77"/>
    </location>
</feature>
<feature type="compositionally biased region" description="Basic and acidic residues" evidence="1">
    <location>
        <begin position="1"/>
        <end position="13"/>
    </location>
</feature>
<name>A0A834LDX0_RHOSS</name>
<gene>
    <name evidence="2" type="ORF">RHSIM_Rhsim10G0076000</name>
</gene>
<evidence type="ECO:0000313" key="2">
    <source>
        <dbReference type="EMBL" id="KAF7130458.1"/>
    </source>
</evidence>
<evidence type="ECO:0000256" key="1">
    <source>
        <dbReference type="SAM" id="MobiDB-lite"/>
    </source>
</evidence>
<organism evidence="2 3">
    <name type="scientific">Rhododendron simsii</name>
    <name type="common">Sims's rhododendron</name>
    <dbReference type="NCBI Taxonomy" id="118357"/>
    <lineage>
        <taxon>Eukaryota</taxon>
        <taxon>Viridiplantae</taxon>
        <taxon>Streptophyta</taxon>
        <taxon>Embryophyta</taxon>
        <taxon>Tracheophyta</taxon>
        <taxon>Spermatophyta</taxon>
        <taxon>Magnoliopsida</taxon>
        <taxon>eudicotyledons</taxon>
        <taxon>Gunneridae</taxon>
        <taxon>Pentapetalae</taxon>
        <taxon>asterids</taxon>
        <taxon>Ericales</taxon>
        <taxon>Ericaceae</taxon>
        <taxon>Ericoideae</taxon>
        <taxon>Rhodoreae</taxon>
        <taxon>Rhododendron</taxon>
    </lineage>
</organism>
<dbReference type="EMBL" id="WJXA01000010">
    <property type="protein sequence ID" value="KAF7130458.1"/>
    <property type="molecule type" value="Genomic_DNA"/>
</dbReference>
<sequence length="77" mass="8433">MTGSLTKDDDIGIKDGGQGDANVVNTLSNTVAKETGNWVSSAGYVQEQFQLTLRRKRGVAETEEQAKEEEGRRYKLG</sequence>
<accession>A0A834LDX0</accession>
<reference evidence="2" key="1">
    <citation type="submission" date="2019-11" db="EMBL/GenBank/DDBJ databases">
        <authorList>
            <person name="Liu Y."/>
            <person name="Hou J."/>
            <person name="Li T.-Q."/>
            <person name="Guan C.-H."/>
            <person name="Wu X."/>
            <person name="Wu H.-Z."/>
            <person name="Ling F."/>
            <person name="Zhang R."/>
            <person name="Shi X.-G."/>
            <person name="Ren J.-P."/>
            <person name="Chen E.-F."/>
            <person name="Sun J.-M."/>
        </authorList>
    </citation>
    <scope>NUCLEOTIDE SEQUENCE</scope>
    <source>
        <strain evidence="2">Adult_tree_wgs_1</strain>
        <tissue evidence="2">Leaves</tissue>
    </source>
</reference>
<keyword evidence="3" id="KW-1185">Reference proteome</keyword>
<feature type="region of interest" description="Disordered" evidence="1">
    <location>
        <begin position="1"/>
        <end position="22"/>
    </location>
</feature>
<feature type="compositionally biased region" description="Basic and acidic residues" evidence="1">
    <location>
        <begin position="58"/>
        <end position="77"/>
    </location>
</feature>
<comment type="caution">
    <text evidence="2">The sequence shown here is derived from an EMBL/GenBank/DDBJ whole genome shotgun (WGS) entry which is preliminary data.</text>
</comment>
<dbReference type="AlphaFoldDB" id="A0A834LDX0"/>
<dbReference type="Proteomes" id="UP000626092">
    <property type="component" value="Unassembled WGS sequence"/>
</dbReference>
<protein>
    <submittedName>
        <fullName evidence="2">Uncharacterized protein</fullName>
    </submittedName>
</protein>
<evidence type="ECO:0000313" key="3">
    <source>
        <dbReference type="Proteomes" id="UP000626092"/>
    </source>
</evidence>
<proteinExistence type="predicted"/>